<evidence type="ECO:0000313" key="3">
    <source>
        <dbReference type="EMBL" id="CUN44303.1"/>
    </source>
</evidence>
<dbReference type="PROSITE" id="PS50974">
    <property type="entry name" value="ADOMET_ACTIVATION"/>
    <property type="match status" value="1"/>
</dbReference>
<dbReference type="InterPro" id="IPR050554">
    <property type="entry name" value="Met_Synthase/Corrinoid"/>
</dbReference>
<dbReference type="GO" id="GO:0008705">
    <property type="term" value="F:methionine synthase activity"/>
    <property type="evidence" value="ECO:0007669"/>
    <property type="project" value="UniProtKB-EC"/>
</dbReference>
<dbReference type="EMBL" id="CYZH01000001">
    <property type="protein sequence ID" value="CUN44303.1"/>
    <property type="molecule type" value="Genomic_DNA"/>
</dbReference>
<dbReference type="AlphaFoldDB" id="A0A173WXU0"/>
<dbReference type="PANTHER" id="PTHR45833">
    <property type="entry name" value="METHIONINE SYNTHASE"/>
    <property type="match status" value="1"/>
</dbReference>
<dbReference type="InterPro" id="IPR004223">
    <property type="entry name" value="VitB12-dep_Met_synth_activ_dom"/>
</dbReference>
<evidence type="ECO:0000259" key="2">
    <source>
        <dbReference type="PROSITE" id="PS50974"/>
    </source>
</evidence>
<dbReference type="SUPFAM" id="SSF56507">
    <property type="entry name" value="Methionine synthase activation domain-like"/>
    <property type="match status" value="1"/>
</dbReference>
<sequence>MQPTVLSYKIHTVAPYINWIYFFHAWGFQPRFAAITSIHGCDACRAVWLTTFPEEERNKASEAMQLFKEANRMLDLLDKDYEVKTIFKLCKANSDGDNLVIEKEQNQYITFPLLRQQTPKRDGSPFLCLSDFVRPSSSGIADTIGAFAASIDADMEGLYEQDPYKHLLVQTLSDRLAEAATEKMHEYVRKEVWGYAKDENLSIEDLLVEKYQGIRPAVGYPSLPDQSVNFILDELLDMKRIGISLTENGAMYPHASVCGLMFSHPASEYFSVGKIGEDQLEDYARRRNKSVAEIRKFLAANLQ</sequence>
<protein>
    <submittedName>
        <fullName evidence="3">5-methyltetrahydrofolate--homocysteine methyltransferase</fullName>
        <ecNumber evidence="3">2.1.1.13</ecNumber>
    </submittedName>
</protein>
<dbReference type="InterPro" id="IPR037010">
    <property type="entry name" value="VitB12-dep_Met_synth_activ_sf"/>
</dbReference>
<gene>
    <name evidence="3" type="primary">metH_2</name>
    <name evidence="3" type="ORF">ERS852397_00233</name>
</gene>
<dbReference type="Proteomes" id="UP000095517">
    <property type="component" value="Unassembled WGS sequence"/>
</dbReference>
<organism evidence="3 4">
    <name type="scientific">Bacteroides finegoldii</name>
    <dbReference type="NCBI Taxonomy" id="338188"/>
    <lineage>
        <taxon>Bacteria</taxon>
        <taxon>Pseudomonadati</taxon>
        <taxon>Bacteroidota</taxon>
        <taxon>Bacteroidia</taxon>
        <taxon>Bacteroidales</taxon>
        <taxon>Bacteroidaceae</taxon>
        <taxon>Bacteroides</taxon>
    </lineage>
</organism>
<dbReference type="Gene3D" id="1.10.288.10">
    <property type="entry name" value="Cobalamin-dependent Methionine Synthase, domain 2"/>
    <property type="match status" value="1"/>
</dbReference>
<dbReference type="EC" id="2.1.1.13" evidence="3"/>
<keyword evidence="1 3" id="KW-0489">Methyltransferase</keyword>
<name>A0A173WXU0_9BACE</name>
<dbReference type="GO" id="GO:0032259">
    <property type="term" value="P:methylation"/>
    <property type="evidence" value="ECO:0007669"/>
    <property type="project" value="UniProtKB-KW"/>
</dbReference>
<evidence type="ECO:0000313" key="4">
    <source>
        <dbReference type="Proteomes" id="UP000095517"/>
    </source>
</evidence>
<reference evidence="3 4" key="1">
    <citation type="submission" date="2015-09" db="EMBL/GenBank/DDBJ databases">
        <authorList>
            <consortium name="Pathogen Informatics"/>
        </authorList>
    </citation>
    <scope>NUCLEOTIDE SEQUENCE [LARGE SCALE GENOMIC DNA]</scope>
    <source>
        <strain evidence="3 4">2789STDY5608840</strain>
    </source>
</reference>
<accession>A0A173WXU0</accession>
<dbReference type="GO" id="GO:0005829">
    <property type="term" value="C:cytosol"/>
    <property type="evidence" value="ECO:0007669"/>
    <property type="project" value="TreeGrafter"/>
</dbReference>
<proteinExistence type="predicted"/>
<dbReference type="Pfam" id="PF02965">
    <property type="entry name" value="Met_synt_B12"/>
    <property type="match status" value="1"/>
</dbReference>
<dbReference type="STRING" id="338188.ERS852397_00233"/>
<keyword evidence="1 3" id="KW-0808">Transferase</keyword>
<dbReference type="RefSeq" id="WP_055278264.1">
    <property type="nucleotide sequence ID" value="NZ_CABIXA010000001.1"/>
</dbReference>
<evidence type="ECO:0000256" key="1">
    <source>
        <dbReference type="PROSITE-ProRule" id="PRU00346"/>
    </source>
</evidence>
<dbReference type="Gene3D" id="3.10.196.10">
    <property type="entry name" value="Vitamin B12-dependent methionine synthase, activation domain"/>
    <property type="match status" value="1"/>
</dbReference>
<feature type="domain" description="AdoMet activation" evidence="2">
    <location>
        <begin position="1"/>
        <end position="303"/>
    </location>
</feature>